<dbReference type="AlphaFoldDB" id="A0A2N9XT77"/>
<dbReference type="PANTHER" id="PTHR38040">
    <property type="entry name" value="UBIQUINONE BIOSYNTHESIS ACCESSORY FACTOR UBIK"/>
    <property type="match status" value="1"/>
</dbReference>
<dbReference type="Pfam" id="PF04380">
    <property type="entry name" value="BMFP"/>
    <property type="match status" value="1"/>
</dbReference>
<dbReference type="RefSeq" id="WP_100138539.1">
    <property type="nucleotide sequence ID" value="NZ_MEIS01000128.1"/>
</dbReference>
<proteinExistence type="inferred from homology"/>
<dbReference type="HAMAP" id="MF_02216">
    <property type="entry name" value="UbiK"/>
    <property type="match status" value="1"/>
</dbReference>
<organism evidence="2 3">
    <name type="scientific">Snodgrassella alvi</name>
    <dbReference type="NCBI Taxonomy" id="1196083"/>
    <lineage>
        <taxon>Bacteria</taxon>
        <taxon>Pseudomonadati</taxon>
        <taxon>Pseudomonadota</taxon>
        <taxon>Betaproteobacteria</taxon>
        <taxon>Neisseriales</taxon>
        <taxon>Neisseriaceae</taxon>
        <taxon>Snodgrassella</taxon>
    </lineage>
</organism>
<dbReference type="EMBL" id="MEIS01000128">
    <property type="protein sequence ID" value="PIT52440.1"/>
    <property type="molecule type" value="Genomic_DNA"/>
</dbReference>
<dbReference type="GO" id="GO:0006744">
    <property type="term" value="P:ubiquinone biosynthetic process"/>
    <property type="evidence" value="ECO:0007669"/>
    <property type="project" value="UniProtKB-UniRule"/>
</dbReference>
<dbReference type="InterPro" id="IPR007475">
    <property type="entry name" value="UbiK"/>
</dbReference>
<evidence type="ECO:0000313" key="2">
    <source>
        <dbReference type="EMBL" id="PIT52440.1"/>
    </source>
</evidence>
<evidence type="ECO:0000256" key="1">
    <source>
        <dbReference type="HAMAP-Rule" id="MF_02216"/>
    </source>
</evidence>
<dbReference type="GO" id="GO:0005737">
    <property type="term" value="C:cytoplasm"/>
    <property type="evidence" value="ECO:0007669"/>
    <property type="project" value="UniProtKB-SubCell"/>
</dbReference>
<comment type="pathway">
    <text evidence="1">Cofactor biosynthesis; ubiquinone biosynthesis.</text>
</comment>
<comment type="similarity">
    <text evidence="1">Belongs to the UbiK family.</text>
</comment>
<reference evidence="2 3" key="1">
    <citation type="journal article" date="2017" name="MBio">
        <title>Type VI secretion-mediated competition in the bee gut microbiome.</title>
        <authorList>
            <person name="Steele M.I."/>
            <person name="Kwong W.K."/>
            <person name="Powell J.E."/>
            <person name="Whiteley M."/>
            <person name="Moran N.A."/>
        </authorList>
    </citation>
    <scope>NUCLEOTIDE SEQUENCE [LARGE SCALE GENOMIC DNA]</scope>
    <source>
        <strain evidence="2 3">Nev3CBA3</strain>
    </source>
</reference>
<comment type="subcellular location">
    <subcellularLocation>
        <location evidence="1">Cytoplasm</location>
    </subcellularLocation>
</comment>
<sequence>MFSKKFFDDISDKLGDTISNSPIKDMEKNVKSMLGSAFNRMDLITREEFDIQQQVLLKTREKLAELETRVIALEALLAQNSNNSTTTASAPESNTDSPA</sequence>
<keyword evidence="1" id="KW-0175">Coiled coil</keyword>
<dbReference type="PANTHER" id="PTHR38040:SF1">
    <property type="entry name" value="UBIQUINONE BIOSYNTHESIS ACCESSORY FACTOR UBIK"/>
    <property type="match status" value="1"/>
</dbReference>
<accession>A0A2N9XT77</accession>
<keyword evidence="1" id="KW-0831">Ubiquinone biosynthesis</keyword>
<dbReference type="UniPathway" id="UPA00232"/>
<comment type="function">
    <text evidence="1">Required for efficient ubiquinone (coenzyme Q) biosynthesis. UbiK is probably an accessory factor of Ubi enzymes and facilitates ubiquinone biosynthesis by acting as an assembly factor, a targeting factor, or both.</text>
</comment>
<name>A0A2N9XT77_9NEIS</name>
<evidence type="ECO:0000313" key="3">
    <source>
        <dbReference type="Proteomes" id="UP000229434"/>
    </source>
</evidence>
<dbReference type="OrthoDB" id="5297354at2"/>
<comment type="caution">
    <text evidence="2">The sequence shown here is derived from an EMBL/GenBank/DDBJ whole genome shotgun (WGS) entry which is preliminary data.</text>
</comment>
<feature type="coiled-coil region" evidence="1">
    <location>
        <begin position="56"/>
        <end position="83"/>
    </location>
</feature>
<keyword evidence="1" id="KW-0963">Cytoplasm</keyword>
<dbReference type="Proteomes" id="UP000229434">
    <property type="component" value="Unassembled WGS sequence"/>
</dbReference>
<gene>
    <name evidence="1" type="primary">ubiK</name>
    <name evidence="2" type="ORF">BHC49_13370</name>
</gene>
<protein>
    <recommendedName>
        <fullName evidence="1">Ubiquinone biosynthesis accessory factor UbiK</fullName>
    </recommendedName>
</protein>